<organism evidence="1 2">
    <name type="scientific">Synaphobranchus kaupii</name>
    <name type="common">Kaup's arrowtooth eel</name>
    <dbReference type="NCBI Taxonomy" id="118154"/>
    <lineage>
        <taxon>Eukaryota</taxon>
        <taxon>Metazoa</taxon>
        <taxon>Chordata</taxon>
        <taxon>Craniata</taxon>
        <taxon>Vertebrata</taxon>
        <taxon>Euteleostomi</taxon>
        <taxon>Actinopterygii</taxon>
        <taxon>Neopterygii</taxon>
        <taxon>Teleostei</taxon>
        <taxon>Anguilliformes</taxon>
        <taxon>Synaphobranchidae</taxon>
        <taxon>Synaphobranchus</taxon>
    </lineage>
</organism>
<evidence type="ECO:0000313" key="2">
    <source>
        <dbReference type="Proteomes" id="UP001152622"/>
    </source>
</evidence>
<proteinExistence type="predicted"/>
<comment type="caution">
    <text evidence="1">The sequence shown here is derived from an EMBL/GenBank/DDBJ whole genome shotgun (WGS) entry which is preliminary data.</text>
</comment>
<name>A0A9Q1E7P8_SYNKA</name>
<keyword evidence="2" id="KW-1185">Reference proteome</keyword>
<protein>
    <submittedName>
        <fullName evidence="1">Uncharacterized protein</fullName>
    </submittedName>
</protein>
<dbReference type="AlphaFoldDB" id="A0A9Q1E7P8"/>
<accession>A0A9Q1E7P8</accession>
<reference evidence="1" key="1">
    <citation type="journal article" date="2023" name="Science">
        <title>Genome structures resolve the early diversification of teleost fishes.</title>
        <authorList>
            <person name="Parey E."/>
            <person name="Louis A."/>
            <person name="Montfort J."/>
            <person name="Bouchez O."/>
            <person name="Roques C."/>
            <person name="Iampietro C."/>
            <person name="Lluch J."/>
            <person name="Castinel A."/>
            <person name="Donnadieu C."/>
            <person name="Desvignes T."/>
            <person name="Floi Bucao C."/>
            <person name="Jouanno E."/>
            <person name="Wen M."/>
            <person name="Mejri S."/>
            <person name="Dirks R."/>
            <person name="Jansen H."/>
            <person name="Henkel C."/>
            <person name="Chen W.J."/>
            <person name="Zahm M."/>
            <person name="Cabau C."/>
            <person name="Klopp C."/>
            <person name="Thompson A.W."/>
            <person name="Robinson-Rechavi M."/>
            <person name="Braasch I."/>
            <person name="Lecointre G."/>
            <person name="Bobe J."/>
            <person name="Postlethwait J.H."/>
            <person name="Berthelot C."/>
            <person name="Roest Crollius H."/>
            <person name="Guiguen Y."/>
        </authorList>
    </citation>
    <scope>NUCLEOTIDE SEQUENCE</scope>
    <source>
        <strain evidence="1">WJC10195</strain>
    </source>
</reference>
<dbReference type="Proteomes" id="UP001152622">
    <property type="component" value="Chromosome 22"/>
</dbReference>
<gene>
    <name evidence="1" type="ORF">SKAU_G00410450</name>
</gene>
<evidence type="ECO:0000313" key="1">
    <source>
        <dbReference type="EMBL" id="KAJ8333726.1"/>
    </source>
</evidence>
<dbReference type="EMBL" id="JAINUF010000022">
    <property type="protein sequence ID" value="KAJ8333726.1"/>
    <property type="molecule type" value="Genomic_DNA"/>
</dbReference>
<sequence length="66" mass="7082">MLHHGYTKPILDRCKGVKKVYKHSKNRMGQGGRLATCQVVHVGTADLSCRLLQVLSLAPAVSVPGG</sequence>